<evidence type="ECO:0000313" key="2">
    <source>
        <dbReference type="EMBL" id="KAF9408773.1"/>
    </source>
</evidence>
<evidence type="ECO:0000256" key="1">
    <source>
        <dbReference type="SAM" id="MobiDB-lite"/>
    </source>
</evidence>
<sequence length="251" mass="28363">MSQIAEVLSNQKSLEERFTPLEAMFTQKMEAVQAQIQAAGPAKDTIAKVAEEFRTFRELMFGLLGLLRHQITECSRQIDEMETRSRRKALIIQGVPEKDGEDCRDVILDVVKTKLGLNLTTSSIKACHRLGQTSADHHRPLLIRFASIDNKLSVWRAKTKLKGTKIAIREFLTRERQNAFLKARQHFGLRSCWTQDGVIHIKASDGSRYRVTSIVELNPVLAKYPKMQGASSSGARRDAEETVGNLKSTRR</sequence>
<keyword evidence="3" id="KW-1185">Reference proteome</keyword>
<organism evidence="2 3">
    <name type="scientific">Spodoptera exigua</name>
    <name type="common">Beet armyworm</name>
    <name type="synonym">Noctua fulgens</name>
    <dbReference type="NCBI Taxonomy" id="7107"/>
    <lineage>
        <taxon>Eukaryota</taxon>
        <taxon>Metazoa</taxon>
        <taxon>Ecdysozoa</taxon>
        <taxon>Arthropoda</taxon>
        <taxon>Hexapoda</taxon>
        <taxon>Insecta</taxon>
        <taxon>Pterygota</taxon>
        <taxon>Neoptera</taxon>
        <taxon>Endopterygota</taxon>
        <taxon>Lepidoptera</taxon>
        <taxon>Glossata</taxon>
        <taxon>Ditrysia</taxon>
        <taxon>Noctuoidea</taxon>
        <taxon>Noctuidae</taxon>
        <taxon>Amphipyrinae</taxon>
        <taxon>Spodoptera</taxon>
    </lineage>
</organism>
<gene>
    <name evidence="2" type="ORF">HW555_011648</name>
</gene>
<protein>
    <submittedName>
        <fullName evidence="2">Uncharacterized protein</fullName>
    </submittedName>
</protein>
<reference evidence="2" key="1">
    <citation type="submission" date="2020-08" db="EMBL/GenBank/DDBJ databases">
        <title>Spodoptera exigua strain:BAW_Kor-Di-RS1 Genome sequencing and assembly.</title>
        <authorList>
            <person name="Kim J."/>
            <person name="Nam H.Y."/>
            <person name="Kwon M."/>
            <person name="Choi J.H."/>
            <person name="Cho S.R."/>
            <person name="Kim G.-H."/>
        </authorList>
    </citation>
    <scope>NUCLEOTIDE SEQUENCE</scope>
    <source>
        <strain evidence="2">BAW_Kor-Di-RS1</strain>
        <tissue evidence="2">Whole-body</tissue>
    </source>
</reference>
<accession>A0A835G8J2</accession>
<dbReference type="AlphaFoldDB" id="A0A835G8J2"/>
<evidence type="ECO:0000313" key="3">
    <source>
        <dbReference type="Proteomes" id="UP000648187"/>
    </source>
</evidence>
<name>A0A835G8J2_SPOEX</name>
<feature type="region of interest" description="Disordered" evidence="1">
    <location>
        <begin position="228"/>
        <end position="251"/>
    </location>
</feature>
<proteinExistence type="predicted"/>
<comment type="caution">
    <text evidence="2">The sequence shown here is derived from an EMBL/GenBank/DDBJ whole genome shotgun (WGS) entry which is preliminary data.</text>
</comment>
<dbReference type="Gene3D" id="3.30.70.1820">
    <property type="entry name" value="L1 transposable element, RRM domain"/>
    <property type="match status" value="1"/>
</dbReference>
<dbReference type="EMBL" id="JACKWZ010000361">
    <property type="protein sequence ID" value="KAF9408773.1"/>
    <property type="molecule type" value="Genomic_DNA"/>
</dbReference>
<dbReference type="Proteomes" id="UP000648187">
    <property type="component" value="Unassembled WGS sequence"/>
</dbReference>